<evidence type="ECO:0000313" key="4">
    <source>
        <dbReference type="EMBL" id="QPH10942.1"/>
    </source>
</evidence>
<evidence type="ECO:0000256" key="1">
    <source>
        <dbReference type="ARBA" id="ARBA00005706"/>
    </source>
</evidence>
<comment type="similarity">
    <text evidence="1">Belongs to the flavin-dependent halogenase family.</text>
</comment>
<reference evidence="4 5" key="1">
    <citation type="journal article" date="2018" name="PLoS Genet.">
        <title>Repeat elements organise 3D genome structure and mediate transcription in the filamentous fungus Epichloe festucae.</title>
        <authorList>
            <person name="Winter D.J."/>
            <person name="Ganley A.R.D."/>
            <person name="Young C.A."/>
            <person name="Liachko I."/>
            <person name="Schardl C.L."/>
            <person name="Dupont P.Y."/>
            <person name="Berry D."/>
            <person name="Ram A."/>
            <person name="Scott B."/>
            <person name="Cox M.P."/>
        </authorList>
    </citation>
    <scope>NUCLEOTIDE SEQUENCE [LARGE SCALE GENOMIC DNA]</scope>
    <source>
        <strain evidence="4 5">Fl1</strain>
    </source>
</reference>
<sequence length="275" mass="31424">MSVPQKCTVLIIGGGPVGSYVASALARGRIYTVVLKADEFPRYHIGESTLPSLRHFFKFIDFYEIFDKYGFYHKNGAVFRLAQGQPDAYTDFLEAGGSDAYAWGLIRSEARGTERRLVESFTRFFLAVSSATKQIRKQHESIIQDMNEEGFQRAFDLFRPNTHRSNTSPFSNWPLKSFKALSMPTQQANRGRKKWEKNLDFCFSAFRYVPSEKKDALFAKLKTLGVEAVLDDPATLPSRVEPRLTMVISHRRDSWTARTRGFGRAVFICQLLEFS</sequence>
<dbReference type="EMBL" id="CP031389">
    <property type="protein sequence ID" value="QPH10942.1"/>
    <property type="molecule type" value="Genomic_DNA"/>
</dbReference>
<organism evidence="4 5">
    <name type="scientific">Epichloe festucae (strain Fl1)</name>
    <dbReference type="NCBI Taxonomy" id="877507"/>
    <lineage>
        <taxon>Eukaryota</taxon>
        <taxon>Fungi</taxon>
        <taxon>Dikarya</taxon>
        <taxon>Ascomycota</taxon>
        <taxon>Pezizomycotina</taxon>
        <taxon>Sordariomycetes</taxon>
        <taxon>Hypocreomycetidae</taxon>
        <taxon>Hypocreales</taxon>
        <taxon>Clavicipitaceae</taxon>
        <taxon>Epichloe</taxon>
    </lineage>
</organism>
<protein>
    <recommendedName>
        <fullName evidence="6">FAD-binding domain-containing protein</fullName>
    </recommendedName>
</protein>
<dbReference type="OrthoDB" id="3340390at2759"/>
<dbReference type="InterPro" id="IPR006905">
    <property type="entry name" value="Flavin_halogenase"/>
</dbReference>
<evidence type="ECO:0000256" key="3">
    <source>
        <dbReference type="ARBA" id="ARBA00023033"/>
    </source>
</evidence>
<dbReference type="Proteomes" id="UP000594364">
    <property type="component" value="Chromosome 5"/>
</dbReference>
<dbReference type="InterPro" id="IPR036188">
    <property type="entry name" value="FAD/NAD-bd_sf"/>
</dbReference>
<dbReference type="Pfam" id="PF04820">
    <property type="entry name" value="Trp_halogenase"/>
    <property type="match status" value="1"/>
</dbReference>
<name>A0A7U3Q054_EPIFF</name>
<keyword evidence="2" id="KW-0560">Oxidoreductase</keyword>
<keyword evidence="5" id="KW-1185">Reference proteome</keyword>
<dbReference type="AlphaFoldDB" id="A0A7U3Q054"/>
<dbReference type="Gene3D" id="3.50.50.60">
    <property type="entry name" value="FAD/NAD(P)-binding domain"/>
    <property type="match status" value="1"/>
</dbReference>
<proteinExistence type="inferred from homology"/>
<evidence type="ECO:0000313" key="5">
    <source>
        <dbReference type="Proteomes" id="UP000594364"/>
    </source>
</evidence>
<gene>
    <name evidence="4" type="ORF">C2857_002470</name>
</gene>
<keyword evidence="3" id="KW-0503">Monooxygenase</keyword>
<dbReference type="SUPFAM" id="SSF51905">
    <property type="entry name" value="FAD/NAD(P)-binding domain"/>
    <property type="match status" value="1"/>
</dbReference>
<accession>A0A7U3Q054</accession>
<dbReference type="PANTHER" id="PTHR43747:SF5">
    <property type="entry name" value="FAD-BINDING DOMAIN-CONTAINING PROTEIN"/>
    <property type="match status" value="1"/>
</dbReference>
<evidence type="ECO:0000256" key="2">
    <source>
        <dbReference type="ARBA" id="ARBA00023002"/>
    </source>
</evidence>
<evidence type="ECO:0008006" key="6">
    <source>
        <dbReference type="Google" id="ProtNLM"/>
    </source>
</evidence>
<dbReference type="PANTHER" id="PTHR43747">
    <property type="entry name" value="FAD-BINDING PROTEIN"/>
    <property type="match status" value="1"/>
</dbReference>
<dbReference type="InterPro" id="IPR050816">
    <property type="entry name" value="Flavin-dep_Halogenase_NPB"/>
</dbReference>
<dbReference type="GO" id="GO:0004497">
    <property type="term" value="F:monooxygenase activity"/>
    <property type="evidence" value="ECO:0007669"/>
    <property type="project" value="UniProtKB-KW"/>
</dbReference>